<gene>
    <name evidence="3" type="ORF">HUJ06_007174</name>
</gene>
<evidence type="ECO:0000256" key="1">
    <source>
        <dbReference type="ARBA" id="ARBA00004370"/>
    </source>
</evidence>
<dbReference type="EMBL" id="DUZY01000004">
    <property type="protein sequence ID" value="DAD36533.1"/>
    <property type="molecule type" value="Genomic_DNA"/>
</dbReference>
<keyword evidence="2" id="KW-0472">Membrane</keyword>
<keyword evidence="4" id="KW-1185">Reference proteome</keyword>
<evidence type="ECO:0000256" key="2">
    <source>
        <dbReference type="ARBA" id="ARBA00023136"/>
    </source>
</evidence>
<evidence type="ECO:0000313" key="4">
    <source>
        <dbReference type="Proteomes" id="UP000607653"/>
    </source>
</evidence>
<dbReference type="PANTHER" id="PTHR15486:SF77">
    <property type="entry name" value="OS08G0131300 PROTEIN"/>
    <property type="match status" value="1"/>
</dbReference>
<evidence type="ECO:0000313" key="3">
    <source>
        <dbReference type="EMBL" id="DAD36533.1"/>
    </source>
</evidence>
<comment type="subcellular location">
    <subcellularLocation>
        <location evidence="1">Membrane</location>
    </subcellularLocation>
</comment>
<dbReference type="PANTHER" id="PTHR15486">
    <property type="entry name" value="ANCIENT UBIQUITOUS PROTEIN"/>
    <property type="match status" value="1"/>
</dbReference>
<dbReference type="AlphaFoldDB" id="A0A822YWJ4"/>
<dbReference type="Proteomes" id="UP000607653">
    <property type="component" value="Unassembled WGS sequence"/>
</dbReference>
<reference evidence="3 4" key="1">
    <citation type="journal article" date="2020" name="Mol. Biol. Evol.">
        <title>Distinct Expression and Methylation Patterns for Genes with Different Fates following a Single Whole-Genome Duplication in Flowering Plants.</title>
        <authorList>
            <person name="Shi T."/>
            <person name="Rahmani R.S."/>
            <person name="Gugger P.F."/>
            <person name="Wang M."/>
            <person name="Li H."/>
            <person name="Zhang Y."/>
            <person name="Li Z."/>
            <person name="Wang Q."/>
            <person name="Van de Peer Y."/>
            <person name="Marchal K."/>
            <person name="Chen J."/>
        </authorList>
    </citation>
    <scope>NUCLEOTIDE SEQUENCE [LARGE SCALE GENOMIC DNA]</scope>
    <source>
        <tissue evidence="3">Leaf</tissue>
    </source>
</reference>
<sequence length="71" mass="8103">MPPSLHPQSRQRTAEVYFVPVEEKAPSLPRKDYLKPLILHDGRAVVRPTPLNMSAVLLWVPMRVILAKCMI</sequence>
<protein>
    <submittedName>
        <fullName evidence="3">Uncharacterized protein</fullName>
    </submittedName>
</protein>
<comment type="caution">
    <text evidence="3">The sequence shown here is derived from an EMBL/GenBank/DDBJ whole genome shotgun (WGS) entry which is preliminary data.</text>
</comment>
<dbReference type="GO" id="GO:0016020">
    <property type="term" value="C:membrane"/>
    <property type="evidence" value="ECO:0007669"/>
    <property type="project" value="UniProtKB-SubCell"/>
</dbReference>
<name>A0A822YWJ4_NELNU</name>
<organism evidence="3 4">
    <name type="scientific">Nelumbo nucifera</name>
    <name type="common">Sacred lotus</name>
    <dbReference type="NCBI Taxonomy" id="4432"/>
    <lineage>
        <taxon>Eukaryota</taxon>
        <taxon>Viridiplantae</taxon>
        <taxon>Streptophyta</taxon>
        <taxon>Embryophyta</taxon>
        <taxon>Tracheophyta</taxon>
        <taxon>Spermatophyta</taxon>
        <taxon>Magnoliopsida</taxon>
        <taxon>Proteales</taxon>
        <taxon>Nelumbonaceae</taxon>
        <taxon>Nelumbo</taxon>
    </lineage>
</organism>
<proteinExistence type="predicted"/>
<accession>A0A822YWJ4</accession>